<dbReference type="Proteomes" id="UP000031938">
    <property type="component" value="Unassembled WGS sequence"/>
</dbReference>
<evidence type="ECO:0000313" key="2">
    <source>
        <dbReference type="Proteomes" id="UP000031938"/>
    </source>
</evidence>
<comment type="caution">
    <text evidence="1">The sequence shown here is derived from an EMBL/GenBank/DDBJ whole genome shotgun (WGS) entry which is preliminary data.</text>
</comment>
<evidence type="ECO:0000313" key="1">
    <source>
        <dbReference type="EMBL" id="KIL51831.1"/>
    </source>
</evidence>
<proteinExistence type="predicted"/>
<name>A0A0C2W5H0_9BACL</name>
<accession>A0A0C2W5H0</accession>
<dbReference type="STRING" id="889306.KP78_02010"/>
<protein>
    <submittedName>
        <fullName evidence="1">Uncharacterized protein</fullName>
    </submittedName>
</protein>
<dbReference type="AlphaFoldDB" id="A0A0C2W5H0"/>
<organism evidence="1 2">
    <name type="scientific">Jeotgalibacillus soli</name>
    <dbReference type="NCBI Taxonomy" id="889306"/>
    <lineage>
        <taxon>Bacteria</taxon>
        <taxon>Bacillati</taxon>
        <taxon>Bacillota</taxon>
        <taxon>Bacilli</taxon>
        <taxon>Bacillales</taxon>
        <taxon>Caryophanaceae</taxon>
        <taxon>Jeotgalibacillus</taxon>
    </lineage>
</organism>
<gene>
    <name evidence="1" type="ORF">KP78_02010</name>
</gene>
<sequence>MIEVKQLSHDFTLGKKGNKTTNTGTIKEVLAEPEELSETTAATYEEVIVYANNLEAVKGVSDQLEEANYATYSVVSEVE</sequence>
<keyword evidence="2" id="KW-1185">Reference proteome</keyword>
<dbReference type="PATRIC" id="fig|889306.3.peg.203"/>
<dbReference type="EMBL" id="JXRP01000006">
    <property type="protein sequence ID" value="KIL51831.1"/>
    <property type="molecule type" value="Genomic_DNA"/>
</dbReference>
<dbReference type="RefSeq" id="WP_052474430.1">
    <property type="nucleotide sequence ID" value="NZ_JXRP01000006.1"/>
</dbReference>
<reference evidence="1 2" key="1">
    <citation type="submission" date="2015-01" db="EMBL/GenBank/DDBJ databases">
        <title>Genome sequencing of Jeotgalibacillus soli.</title>
        <authorList>
            <person name="Goh K.M."/>
            <person name="Chan K.-G."/>
            <person name="Yaakop A.S."/>
            <person name="Ee R."/>
            <person name="Gan H.M."/>
            <person name="Chan C.S."/>
        </authorList>
    </citation>
    <scope>NUCLEOTIDE SEQUENCE [LARGE SCALE GENOMIC DNA]</scope>
    <source>
        <strain evidence="1 2">P9</strain>
    </source>
</reference>